<sequence>NAPDNRSVTLNSICTKLFNNITYFIEVHFQFRRTVYCSSSPTYSFSISTLFFVLILTFVETPYIFFRNGGSSAGALFGGESECIENCTLGTHLRLHPASNTVSNDVCIAQYYADSPVLPVEFFGPTSWIKQQNPYCYSYYFDSHVSASDYVVSI</sequence>
<organism evidence="2 3">
    <name type="scientific">Diploptera punctata</name>
    <name type="common">Pacific beetle cockroach</name>
    <dbReference type="NCBI Taxonomy" id="6984"/>
    <lineage>
        <taxon>Eukaryota</taxon>
        <taxon>Metazoa</taxon>
        <taxon>Ecdysozoa</taxon>
        <taxon>Arthropoda</taxon>
        <taxon>Hexapoda</taxon>
        <taxon>Insecta</taxon>
        <taxon>Pterygota</taxon>
        <taxon>Neoptera</taxon>
        <taxon>Polyneoptera</taxon>
        <taxon>Dictyoptera</taxon>
        <taxon>Blattodea</taxon>
        <taxon>Blaberoidea</taxon>
        <taxon>Blaberidae</taxon>
        <taxon>Diplopterinae</taxon>
        <taxon>Diploptera</taxon>
    </lineage>
</organism>
<protein>
    <submittedName>
        <fullName evidence="2">Uncharacterized protein</fullName>
    </submittedName>
</protein>
<keyword evidence="1" id="KW-0812">Transmembrane</keyword>
<feature type="non-terminal residue" evidence="2">
    <location>
        <position position="154"/>
    </location>
</feature>
<gene>
    <name evidence="2" type="ORF">L9F63_024800</name>
</gene>
<dbReference type="EMBL" id="JASPKZ010008695">
    <property type="protein sequence ID" value="KAJ9579094.1"/>
    <property type="molecule type" value="Genomic_DNA"/>
</dbReference>
<keyword evidence="1" id="KW-1133">Transmembrane helix</keyword>
<dbReference type="AlphaFoldDB" id="A0AAD7ZE93"/>
<feature type="non-terminal residue" evidence="2">
    <location>
        <position position="1"/>
    </location>
</feature>
<reference evidence="2" key="1">
    <citation type="journal article" date="2023" name="IScience">
        <title>Live-bearing cockroach genome reveals convergent evolutionary mechanisms linked to viviparity in insects and beyond.</title>
        <authorList>
            <person name="Fouks B."/>
            <person name="Harrison M.C."/>
            <person name="Mikhailova A.A."/>
            <person name="Marchal E."/>
            <person name="English S."/>
            <person name="Carruthers M."/>
            <person name="Jennings E.C."/>
            <person name="Chiamaka E.L."/>
            <person name="Frigard R.A."/>
            <person name="Pippel M."/>
            <person name="Attardo G.M."/>
            <person name="Benoit J.B."/>
            <person name="Bornberg-Bauer E."/>
            <person name="Tobe S.S."/>
        </authorList>
    </citation>
    <scope>NUCLEOTIDE SEQUENCE</scope>
    <source>
        <strain evidence="2">Stay&amp;Tobe</strain>
    </source>
</reference>
<name>A0AAD7ZE93_DIPPU</name>
<comment type="caution">
    <text evidence="2">The sequence shown here is derived from an EMBL/GenBank/DDBJ whole genome shotgun (WGS) entry which is preliminary data.</text>
</comment>
<keyword evidence="1" id="KW-0472">Membrane</keyword>
<feature type="transmembrane region" description="Helical" evidence="1">
    <location>
        <begin position="43"/>
        <end position="66"/>
    </location>
</feature>
<evidence type="ECO:0000313" key="2">
    <source>
        <dbReference type="EMBL" id="KAJ9579094.1"/>
    </source>
</evidence>
<dbReference type="Proteomes" id="UP001233999">
    <property type="component" value="Unassembled WGS sequence"/>
</dbReference>
<accession>A0AAD7ZE93</accession>
<proteinExistence type="predicted"/>
<evidence type="ECO:0000313" key="3">
    <source>
        <dbReference type="Proteomes" id="UP001233999"/>
    </source>
</evidence>
<reference evidence="2" key="2">
    <citation type="submission" date="2023-05" db="EMBL/GenBank/DDBJ databases">
        <authorList>
            <person name="Fouks B."/>
        </authorList>
    </citation>
    <scope>NUCLEOTIDE SEQUENCE</scope>
    <source>
        <strain evidence="2">Stay&amp;Tobe</strain>
        <tissue evidence="2">Testes</tissue>
    </source>
</reference>
<evidence type="ECO:0000256" key="1">
    <source>
        <dbReference type="SAM" id="Phobius"/>
    </source>
</evidence>
<keyword evidence="3" id="KW-1185">Reference proteome</keyword>